<dbReference type="SUPFAM" id="SSF51735">
    <property type="entry name" value="NAD(P)-binding Rossmann-fold domains"/>
    <property type="match status" value="1"/>
</dbReference>
<dbReference type="AlphaFoldDB" id="A0A1K2I3A0"/>
<comment type="similarity">
    <text evidence="3">Belongs to the short-chain dehydrogenases/reductases (SDR) family.</text>
</comment>
<protein>
    <submittedName>
        <fullName evidence="4">NADP-dependent 3-hydroxy acid dehydrogenase YdfG</fullName>
    </submittedName>
</protein>
<dbReference type="PANTHER" id="PTHR43639">
    <property type="entry name" value="OXIDOREDUCTASE, SHORT-CHAIN DEHYDROGENASE/REDUCTASE FAMILY (AFU_ORTHOLOGUE AFUA_5G02870)"/>
    <property type="match status" value="1"/>
</dbReference>
<evidence type="ECO:0000256" key="2">
    <source>
        <dbReference type="ARBA" id="ARBA00023002"/>
    </source>
</evidence>
<dbReference type="STRING" id="665118.SAMN02983003_4061"/>
<dbReference type="GO" id="GO:0016491">
    <property type="term" value="F:oxidoreductase activity"/>
    <property type="evidence" value="ECO:0007669"/>
    <property type="project" value="UniProtKB-KW"/>
</dbReference>
<keyword evidence="5" id="KW-1185">Reference proteome</keyword>
<organism evidence="4 5">
    <name type="scientific">Devosia enhydra</name>
    <dbReference type="NCBI Taxonomy" id="665118"/>
    <lineage>
        <taxon>Bacteria</taxon>
        <taxon>Pseudomonadati</taxon>
        <taxon>Pseudomonadota</taxon>
        <taxon>Alphaproteobacteria</taxon>
        <taxon>Hyphomicrobiales</taxon>
        <taxon>Devosiaceae</taxon>
        <taxon>Devosia</taxon>
    </lineage>
</organism>
<keyword evidence="1" id="KW-0521">NADP</keyword>
<name>A0A1K2I3A0_9HYPH</name>
<dbReference type="PANTHER" id="PTHR43639:SF6">
    <property type="entry name" value="DIHYDROMONAPTERIN REDUCTASE"/>
    <property type="match status" value="1"/>
</dbReference>
<dbReference type="PRINTS" id="PR00081">
    <property type="entry name" value="GDHRDH"/>
</dbReference>
<evidence type="ECO:0000313" key="4">
    <source>
        <dbReference type="EMBL" id="SFZ86866.1"/>
    </source>
</evidence>
<dbReference type="EMBL" id="FPKU01000004">
    <property type="protein sequence ID" value="SFZ86866.1"/>
    <property type="molecule type" value="Genomic_DNA"/>
</dbReference>
<dbReference type="Proteomes" id="UP000183447">
    <property type="component" value="Unassembled WGS sequence"/>
</dbReference>
<reference evidence="4 5" key="1">
    <citation type="submission" date="2016-11" db="EMBL/GenBank/DDBJ databases">
        <authorList>
            <person name="Jaros S."/>
            <person name="Januszkiewicz K."/>
            <person name="Wedrychowicz H."/>
        </authorList>
    </citation>
    <scope>NUCLEOTIDE SEQUENCE [LARGE SCALE GENOMIC DNA]</scope>
    <source>
        <strain evidence="4 5">ATCC 23634</strain>
    </source>
</reference>
<keyword evidence="2" id="KW-0560">Oxidoreductase</keyword>
<dbReference type="RefSeq" id="WP_177282667.1">
    <property type="nucleotide sequence ID" value="NZ_FPKU01000004.1"/>
</dbReference>
<dbReference type="PRINTS" id="PR00080">
    <property type="entry name" value="SDRFAMILY"/>
</dbReference>
<dbReference type="InterPro" id="IPR036291">
    <property type="entry name" value="NAD(P)-bd_dom_sf"/>
</dbReference>
<evidence type="ECO:0000313" key="5">
    <source>
        <dbReference type="Proteomes" id="UP000183447"/>
    </source>
</evidence>
<gene>
    <name evidence="4" type="ORF">SAMN02983003_4061</name>
</gene>
<dbReference type="Pfam" id="PF00106">
    <property type="entry name" value="adh_short"/>
    <property type="match status" value="1"/>
</dbReference>
<proteinExistence type="inferred from homology"/>
<evidence type="ECO:0000256" key="3">
    <source>
        <dbReference type="RuleBase" id="RU000363"/>
    </source>
</evidence>
<dbReference type="CDD" id="cd05233">
    <property type="entry name" value="SDR_c"/>
    <property type="match status" value="1"/>
</dbReference>
<sequence length="258" mass="26413">MPQRPDGRAIDHKDGAVLVFGASRGLGRATCLALAAAGFPVVLGCRNPGDGEDAMAEIVASGGRALCVAVDVTDHASVSQAVATACDFASGLAAIVNNAAIVTPLARLHLGDPDAWAEAMRVNVLGPYNAIRAALPVLRRGGVIVNLSSGAAHRPVEGWSAYCASKAALAMLTRSVFAEYGDVVRVYGVQPGLLDTDMQAEIRASGLGPPSRLPRSALADVAGAARAIAWLVRTAPADLSGTEIDVDGVALRRRMDGG</sequence>
<dbReference type="Gene3D" id="3.40.50.720">
    <property type="entry name" value="NAD(P)-binding Rossmann-like Domain"/>
    <property type="match status" value="1"/>
</dbReference>
<dbReference type="InterPro" id="IPR002347">
    <property type="entry name" value="SDR_fam"/>
</dbReference>
<evidence type="ECO:0000256" key="1">
    <source>
        <dbReference type="ARBA" id="ARBA00022857"/>
    </source>
</evidence>
<accession>A0A1K2I3A0</accession>